<dbReference type="Proteomes" id="UP000722095">
    <property type="component" value="Unassembled WGS sequence"/>
</dbReference>
<evidence type="ECO:0000313" key="3">
    <source>
        <dbReference type="EMBL" id="MBP2220067.1"/>
    </source>
</evidence>
<keyword evidence="1" id="KW-1133">Transmembrane helix</keyword>
<dbReference type="EMBL" id="JAFBBC010000001">
    <property type="protein sequence ID" value="MBM7408397.1"/>
    <property type="molecule type" value="Genomic_DNA"/>
</dbReference>
<gene>
    <name evidence="2" type="ORF">HNP85_000069</name>
    <name evidence="3" type="ORF">J2745_001574</name>
</gene>
<sequence length="548" mass="64245">MDLKSKLIEYLKEISENLYDYPNFFKCYFSSIILSLYLAFITIRYFNWHVSPNDFTTILLYLFSTLAQSQAAFGGIIISLTLVIMQLISQSYNAKLMDIFLESKTFWAVIFTYLFSILFDISMIMIIPANTNIDKYIFSIFDGYNLALFFAFGMAYFNLLVIFPYIKFTLNCAKPRTLFNYLTSELDFDKINEKLNNEKNPLASLENLFKKIMLNESPDSFNKLLEHFYNWYSNTEKDYYKSFKIETTEHYLKFNYEFILFYNSLANFAIKKQNEEYLQDIIIGINNILEKIKERKCSIDWGIGDGKYIVEFIYGTYLLINKLNNKLNNELDIELEQYRLYFILHNLYCIGIISIKNKVHEKSYGAGIAVYLSKIHKLIMDIAFKKGIFATAINEIAYALTKIIPICYEHRSNKSISNQNSHKIKHIIDNFSDNALNNLKNYPKDEIKLNTAKSSSLANALINYFLIIGVNSPIENAKIETGKYVKRLMEYFDKDVIIAELSRIKKDKEFKFVVSKETKKIPLDEQEILNFEELLKHILGVIEKNLEE</sequence>
<evidence type="ECO:0000313" key="4">
    <source>
        <dbReference type="Proteomes" id="UP000722095"/>
    </source>
</evidence>
<dbReference type="RefSeq" id="WP_204936378.1">
    <property type="nucleotide sequence ID" value="NZ_JAFBBC010000001.1"/>
</dbReference>
<accession>A0A8T4CJ65</accession>
<feature type="transmembrane region" description="Helical" evidence="1">
    <location>
        <begin position="147"/>
        <end position="166"/>
    </location>
</feature>
<proteinExistence type="predicted"/>
<protein>
    <submittedName>
        <fullName evidence="2">Uncharacterized protein</fullName>
    </submittedName>
</protein>
<feature type="transmembrane region" description="Helical" evidence="1">
    <location>
        <begin position="27"/>
        <end position="46"/>
    </location>
</feature>
<keyword evidence="1" id="KW-0472">Membrane</keyword>
<evidence type="ECO:0000256" key="1">
    <source>
        <dbReference type="SAM" id="Phobius"/>
    </source>
</evidence>
<organism evidence="2 4">
    <name type="scientific">Methanococcus maripaludis</name>
    <name type="common">Methanococcus deltae</name>
    <dbReference type="NCBI Taxonomy" id="39152"/>
    <lineage>
        <taxon>Archaea</taxon>
        <taxon>Methanobacteriati</taxon>
        <taxon>Methanobacteriota</taxon>
        <taxon>Methanomada group</taxon>
        <taxon>Methanococci</taxon>
        <taxon>Methanococcales</taxon>
        <taxon>Methanococcaceae</taxon>
        <taxon>Methanococcus</taxon>
    </lineage>
</organism>
<name>A0A8T4CJ65_METMI</name>
<comment type="caution">
    <text evidence="2">The sequence shown here is derived from an EMBL/GenBank/DDBJ whole genome shotgun (WGS) entry which is preliminary data.</text>
</comment>
<dbReference type="Proteomes" id="UP000742560">
    <property type="component" value="Unassembled WGS sequence"/>
</dbReference>
<keyword evidence="1" id="KW-0812">Transmembrane</keyword>
<dbReference type="EMBL" id="JAGINF010000006">
    <property type="protein sequence ID" value="MBP2220067.1"/>
    <property type="molecule type" value="Genomic_DNA"/>
</dbReference>
<reference evidence="2" key="1">
    <citation type="submission" date="2021-01" db="EMBL/GenBank/DDBJ databases">
        <title>Genomic Encyclopedia of Type Strains, Phase IV (KMG-V): Genome sequencing to study the core and pangenomes of soil and plant-associated prokaryotes.</title>
        <authorList>
            <person name="Whitman W."/>
        </authorList>
    </citation>
    <scope>NUCLEOTIDE SEQUENCE</scope>
    <source>
        <strain evidence="2">RC</strain>
    </source>
</reference>
<dbReference type="AlphaFoldDB" id="A0A8T4CJ65"/>
<feature type="transmembrane region" description="Helical" evidence="1">
    <location>
        <begin position="106"/>
        <end position="127"/>
    </location>
</feature>
<reference evidence="3" key="2">
    <citation type="submission" date="2021-03" db="EMBL/GenBank/DDBJ databases">
        <title>Genomic Encyclopedia of Type Strains, Phase IV (KMG-IV): sequencing the most valuable type-strain genomes for metagenomic binning, comparative biology and taxonomic classification.</title>
        <authorList>
            <person name="Goeker M."/>
        </authorList>
    </citation>
    <scope>NUCLEOTIDE SEQUENCE</scope>
    <source>
        <strain evidence="3">DSM 2771</strain>
    </source>
</reference>
<feature type="transmembrane region" description="Helical" evidence="1">
    <location>
        <begin position="58"/>
        <end position="85"/>
    </location>
</feature>
<evidence type="ECO:0000313" key="2">
    <source>
        <dbReference type="EMBL" id="MBM7408397.1"/>
    </source>
</evidence>